<reference evidence="3 4" key="1">
    <citation type="submission" date="2024-01" db="EMBL/GenBank/DDBJ databases">
        <title>The genomes of 5 underutilized Papilionoideae crops provide insights into root nodulation and disease resistanc.</title>
        <authorList>
            <person name="Jiang F."/>
        </authorList>
    </citation>
    <scope>NUCLEOTIDE SEQUENCE [LARGE SCALE GENOMIC DNA]</scope>
    <source>
        <strain evidence="3">LVBAO_FW01</strain>
        <tissue evidence="3">Leaves</tissue>
    </source>
</reference>
<dbReference type="AlphaFoldDB" id="A0AAN9QUA1"/>
<evidence type="ECO:0000256" key="1">
    <source>
        <dbReference type="ARBA" id="ARBA00007843"/>
    </source>
</evidence>
<dbReference type="SMART" id="SM00554">
    <property type="entry name" value="FAS1"/>
    <property type="match status" value="2"/>
</dbReference>
<evidence type="ECO:0000313" key="4">
    <source>
        <dbReference type="Proteomes" id="UP001367508"/>
    </source>
</evidence>
<dbReference type="SUPFAM" id="SSF82153">
    <property type="entry name" value="FAS1 domain"/>
    <property type="match status" value="2"/>
</dbReference>
<dbReference type="Proteomes" id="UP001367508">
    <property type="component" value="Unassembled WGS sequence"/>
</dbReference>
<dbReference type="Pfam" id="PF02469">
    <property type="entry name" value="Fasciclin"/>
    <property type="match status" value="2"/>
</dbReference>
<organism evidence="3 4">
    <name type="scientific">Canavalia gladiata</name>
    <name type="common">Sword bean</name>
    <name type="synonym">Dolichos gladiatus</name>
    <dbReference type="NCBI Taxonomy" id="3824"/>
    <lineage>
        <taxon>Eukaryota</taxon>
        <taxon>Viridiplantae</taxon>
        <taxon>Streptophyta</taxon>
        <taxon>Embryophyta</taxon>
        <taxon>Tracheophyta</taxon>
        <taxon>Spermatophyta</taxon>
        <taxon>Magnoliopsida</taxon>
        <taxon>eudicotyledons</taxon>
        <taxon>Gunneridae</taxon>
        <taxon>Pentapetalae</taxon>
        <taxon>rosids</taxon>
        <taxon>fabids</taxon>
        <taxon>Fabales</taxon>
        <taxon>Fabaceae</taxon>
        <taxon>Papilionoideae</taxon>
        <taxon>50 kb inversion clade</taxon>
        <taxon>NPAAA clade</taxon>
        <taxon>indigoferoid/millettioid clade</taxon>
        <taxon>Phaseoleae</taxon>
        <taxon>Canavalia</taxon>
    </lineage>
</organism>
<dbReference type="InterPro" id="IPR000782">
    <property type="entry name" value="FAS1_domain"/>
</dbReference>
<dbReference type="InterPro" id="IPR036378">
    <property type="entry name" value="FAS1_dom_sf"/>
</dbReference>
<dbReference type="EMBL" id="JAYMYQ010000003">
    <property type="protein sequence ID" value="KAK7343458.1"/>
    <property type="molecule type" value="Genomic_DNA"/>
</dbReference>
<dbReference type="Gene3D" id="2.30.180.10">
    <property type="entry name" value="FAS1 domain"/>
    <property type="match status" value="2"/>
</dbReference>
<comment type="similarity">
    <text evidence="1">Belongs to the fasciclin-like AGP family.</text>
</comment>
<feature type="domain" description="FAS1" evidence="2">
    <location>
        <begin position="204"/>
        <end position="341"/>
    </location>
</feature>
<comment type="caution">
    <text evidence="3">The sequence shown here is derived from an EMBL/GenBank/DDBJ whole genome shotgun (WGS) entry which is preliminary data.</text>
</comment>
<dbReference type="InterPro" id="IPR052806">
    <property type="entry name" value="Fasciclin-like_AGP"/>
</dbReference>
<feature type="domain" description="FAS1" evidence="2">
    <location>
        <begin position="61"/>
        <end position="189"/>
    </location>
</feature>
<accession>A0AAN9QUA1</accession>
<evidence type="ECO:0000313" key="3">
    <source>
        <dbReference type="EMBL" id="KAK7343458.1"/>
    </source>
</evidence>
<sequence>MKRLTISLTNSLLGPIGERHVYFSLSRQVPSRGSSMASTLTFLFLFSFFFSLCRALPREAIFDAADVLSDSGYVSMALTLEIVAETLLEQSPSATVFAPSDSAFRKSGQPSLDLLRFHFAPLTLPPASLRLLPADTRIPTMLPGQSVTVTTSPSDRVTSLNNIKLTGSPIYDDGFLLVYGIERFLDPSFQFNSQRPNPNSNSSCSGKNHTQSSSYSFDQAIETLRTGGYSAMALFLGMQLSGVVEQSGITVFAPADETVMNRIGDFNEYPSFFRRHVVPCRLMWNDLVDFGDGSELPTFLDGFTINITRSDGVLILNGVPVFFPDVFFNDKVVVHGVSDVLAAQDNAIRVDDAQNVFNSTEF</sequence>
<gene>
    <name evidence="3" type="ORF">VNO77_12217</name>
</gene>
<dbReference type="PROSITE" id="PS50213">
    <property type="entry name" value="FAS1"/>
    <property type="match status" value="2"/>
</dbReference>
<dbReference type="PANTHER" id="PTHR33985">
    <property type="entry name" value="OS02G0491300 PROTEIN-RELATED"/>
    <property type="match status" value="1"/>
</dbReference>
<keyword evidence="4" id="KW-1185">Reference proteome</keyword>
<proteinExistence type="inferred from homology"/>
<protein>
    <recommendedName>
        <fullName evidence="2">FAS1 domain-containing protein</fullName>
    </recommendedName>
</protein>
<evidence type="ECO:0000259" key="2">
    <source>
        <dbReference type="PROSITE" id="PS50213"/>
    </source>
</evidence>
<name>A0AAN9QUA1_CANGL</name>
<dbReference type="PANTHER" id="PTHR33985:SF34">
    <property type="entry name" value="FASCICLIN-LIKE ARABINOGALACTAN PROTEIN"/>
    <property type="match status" value="1"/>
</dbReference>